<evidence type="ECO:0000313" key="2">
    <source>
        <dbReference type="EMBL" id="OBZ73017.1"/>
    </source>
</evidence>
<name>A0A1C7M8V6_GRIFR</name>
<protein>
    <submittedName>
        <fullName evidence="2">Uncharacterized protein</fullName>
    </submittedName>
</protein>
<dbReference type="EMBL" id="LUGG01000007">
    <property type="protein sequence ID" value="OBZ73017.1"/>
    <property type="molecule type" value="Genomic_DNA"/>
</dbReference>
<accession>A0A1C7M8V6</accession>
<dbReference type="OMA" id="TENAMVA"/>
<keyword evidence="3" id="KW-1185">Reference proteome</keyword>
<feature type="region of interest" description="Disordered" evidence="1">
    <location>
        <begin position="68"/>
        <end position="100"/>
    </location>
</feature>
<reference evidence="2 3" key="1">
    <citation type="submission" date="2016-03" db="EMBL/GenBank/DDBJ databases">
        <title>Whole genome sequencing of Grifola frondosa 9006-11.</title>
        <authorList>
            <person name="Min B."/>
            <person name="Park H."/>
            <person name="Kim J.-G."/>
            <person name="Cho H."/>
            <person name="Oh Y.-L."/>
            <person name="Kong W.-S."/>
            <person name="Choi I.-G."/>
        </authorList>
    </citation>
    <scope>NUCLEOTIDE SEQUENCE [LARGE SCALE GENOMIC DNA]</scope>
    <source>
        <strain evidence="2 3">9006-11</strain>
    </source>
</reference>
<dbReference type="STRING" id="5627.A0A1C7M8V6"/>
<evidence type="ECO:0000313" key="3">
    <source>
        <dbReference type="Proteomes" id="UP000092993"/>
    </source>
</evidence>
<comment type="caution">
    <text evidence="2">The sequence shown here is derived from an EMBL/GenBank/DDBJ whole genome shotgun (WGS) entry which is preliminary data.</text>
</comment>
<sequence>MPRLVNNPNLEELPDFASEDFDAVRARWDNPGEAVQALTDSWQLQHAKRVQQWEQQILEDQQAAEEVERQRLEDEERVREEEAAVEAEKREAEKKRPKAPDFDATLLRQTGSLEGRDEATDGHQASAEEAFGLAKTEHGLALRPLAAFRPSRKVIPDSQLTWRQMTMAKTSLLSEMEKAQWPERHVEALVLFFYGIENSDLRMKPYGEAALIKYQARVRKEWHDSMKHGPGFNISIMNKSILRNALTKC</sequence>
<dbReference type="Proteomes" id="UP000092993">
    <property type="component" value="Unassembled WGS sequence"/>
</dbReference>
<dbReference type="OrthoDB" id="2672960at2759"/>
<proteinExistence type="predicted"/>
<evidence type="ECO:0000256" key="1">
    <source>
        <dbReference type="SAM" id="MobiDB-lite"/>
    </source>
</evidence>
<dbReference type="AlphaFoldDB" id="A0A1C7M8V6"/>
<gene>
    <name evidence="2" type="ORF">A0H81_06635</name>
</gene>
<organism evidence="2 3">
    <name type="scientific">Grifola frondosa</name>
    <name type="common">Maitake</name>
    <name type="synonym">Polyporus frondosus</name>
    <dbReference type="NCBI Taxonomy" id="5627"/>
    <lineage>
        <taxon>Eukaryota</taxon>
        <taxon>Fungi</taxon>
        <taxon>Dikarya</taxon>
        <taxon>Basidiomycota</taxon>
        <taxon>Agaricomycotina</taxon>
        <taxon>Agaricomycetes</taxon>
        <taxon>Polyporales</taxon>
        <taxon>Grifolaceae</taxon>
        <taxon>Grifola</taxon>
    </lineage>
</organism>